<accession>A0A426XYJ0</accession>
<reference evidence="1 2" key="1">
    <citation type="journal article" date="2014" name="Agronomy (Basel)">
        <title>A Draft Genome Sequence for Ensete ventricosum, the Drought-Tolerant Tree Against Hunger.</title>
        <authorList>
            <person name="Harrison J."/>
            <person name="Moore K.A."/>
            <person name="Paszkiewicz K."/>
            <person name="Jones T."/>
            <person name="Grant M."/>
            <person name="Ambacheew D."/>
            <person name="Muzemil S."/>
            <person name="Studholme D.J."/>
        </authorList>
    </citation>
    <scope>NUCLEOTIDE SEQUENCE [LARGE SCALE GENOMIC DNA]</scope>
</reference>
<protein>
    <submittedName>
        <fullName evidence="1">Uncharacterized protein</fullName>
    </submittedName>
</protein>
<comment type="caution">
    <text evidence="1">The sequence shown here is derived from an EMBL/GenBank/DDBJ whole genome shotgun (WGS) entry which is preliminary data.</text>
</comment>
<evidence type="ECO:0000313" key="1">
    <source>
        <dbReference type="EMBL" id="RRT44381.1"/>
    </source>
</evidence>
<organism evidence="1 2">
    <name type="scientific">Ensete ventricosum</name>
    <name type="common">Abyssinian banana</name>
    <name type="synonym">Musa ensete</name>
    <dbReference type="NCBI Taxonomy" id="4639"/>
    <lineage>
        <taxon>Eukaryota</taxon>
        <taxon>Viridiplantae</taxon>
        <taxon>Streptophyta</taxon>
        <taxon>Embryophyta</taxon>
        <taxon>Tracheophyta</taxon>
        <taxon>Spermatophyta</taxon>
        <taxon>Magnoliopsida</taxon>
        <taxon>Liliopsida</taxon>
        <taxon>Zingiberales</taxon>
        <taxon>Musaceae</taxon>
        <taxon>Ensete</taxon>
    </lineage>
</organism>
<proteinExistence type="predicted"/>
<evidence type="ECO:0000313" key="2">
    <source>
        <dbReference type="Proteomes" id="UP000287651"/>
    </source>
</evidence>
<sequence length="75" mass="8186">MIGKGKRAFEVGSGGGFKDCRVVAATAGTCSTFCPARVLVLPGRRRSRANFGLWTGSWLEFEVTQLFRCPSNLCR</sequence>
<gene>
    <name evidence="1" type="ORF">B296_00042972</name>
</gene>
<dbReference type="Proteomes" id="UP000287651">
    <property type="component" value="Unassembled WGS sequence"/>
</dbReference>
<dbReference type="EMBL" id="AMZH03016497">
    <property type="protein sequence ID" value="RRT44381.1"/>
    <property type="molecule type" value="Genomic_DNA"/>
</dbReference>
<name>A0A426XYJ0_ENSVE</name>
<dbReference type="AlphaFoldDB" id="A0A426XYJ0"/>